<organism evidence="2 3">
    <name type="scientific">Angiostrongylus cantonensis</name>
    <name type="common">Rat lungworm</name>
    <dbReference type="NCBI Taxonomy" id="6313"/>
    <lineage>
        <taxon>Eukaryota</taxon>
        <taxon>Metazoa</taxon>
        <taxon>Ecdysozoa</taxon>
        <taxon>Nematoda</taxon>
        <taxon>Chromadorea</taxon>
        <taxon>Rhabditida</taxon>
        <taxon>Rhabditina</taxon>
        <taxon>Rhabditomorpha</taxon>
        <taxon>Strongyloidea</taxon>
        <taxon>Metastrongylidae</taxon>
        <taxon>Angiostrongylus</taxon>
    </lineage>
</organism>
<evidence type="ECO:0000313" key="2">
    <source>
        <dbReference type="Proteomes" id="UP000035642"/>
    </source>
</evidence>
<accession>A0A0K0DCY4</accession>
<keyword evidence="2" id="KW-1185">Reference proteome</keyword>
<dbReference type="WBParaSite" id="ACAC_0000850201-mRNA-1">
    <property type="protein sequence ID" value="ACAC_0000850201-mRNA-1"/>
    <property type="gene ID" value="ACAC_0000850201"/>
</dbReference>
<dbReference type="STRING" id="6313.A0A0K0DCY4"/>
<name>A0A0K0DCY4_ANGCA</name>
<dbReference type="InterPro" id="IPR012816">
    <property type="entry name" value="NADAR"/>
</dbReference>
<feature type="region of interest" description="Disordered" evidence="1">
    <location>
        <begin position="154"/>
        <end position="178"/>
    </location>
</feature>
<feature type="compositionally biased region" description="Polar residues" evidence="1">
    <location>
        <begin position="74"/>
        <end position="89"/>
    </location>
</feature>
<feature type="compositionally biased region" description="Polar residues" evidence="1">
    <location>
        <begin position="213"/>
        <end position="222"/>
    </location>
</feature>
<feature type="region of interest" description="Disordered" evidence="1">
    <location>
        <begin position="206"/>
        <end position="264"/>
    </location>
</feature>
<feature type="compositionally biased region" description="Polar residues" evidence="1">
    <location>
        <begin position="156"/>
        <end position="165"/>
    </location>
</feature>
<dbReference type="SUPFAM" id="SSF143990">
    <property type="entry name" value="YbiA-like"/>
    <property type="match status" value="1"/>
</dbReference>
<evidence type="ECO:0000313" key="3">
    <source>
        <dbReference type="WBParaSite" id="ACAC_0000850201-mRNA-1"/>
    </source>
</evidence>
<reference evidence="2" key="1">
    <citation type="submission" date="2012-09" db="EMBL/GenBank/DDBJ databases">
        <authorList>
            <person name="Martin A.A."/>
        </authorList>
    </citation>
    <scope>NUCLEOTIDE SEQUENCE</scope>
</reference>
<dbReference type="Gene3D" id="1.10.357.40">
    <property type="entry name" value="YbiA-like"/>
    <property type="match status" value="1"/>
</dbReference>
<proteinExistence type="predicted"/>
<dbReference type="CDD" id="cd15457">
    <property type="entry name" value="NADAR"/>
    <property type="match status" value="1"/>
</dbReference>
<evidence type="ECO:0000256" key="1">
    <source>
        <dbReference type="SAM" id="MobiDB-lite"/>
    </source>
</evidence>
<dbReference type="Proteomes" id="UP000035642">
    <property type="component" value="Unassembled WGS sequence"/>
</dbReference>
<protein>
    <submittedName>
        <fullName evidence="3">Uncharacterized protein</fullName>
    </submittedName>
</protein>
<dbReference type="AlphaFoldDB" id="A0A0K0DCY4"/>
<sequence>MGPLILLSMLTIHSESAFKPVNIFRPTGQISSRHVPKVKRQQTKVRTKFTERSPTSLEADIIVVDNSKQEDENSSICSTQGSLSTTGNVQLERKPEERSSSIAADEISASARPVKKPITFPQHEQFATPSTSTNSFSDKDFNIEIRRDVADFRVVNSPTRKNPSSQKEEAKTPSRSLSYVHKSETLTVIMPKRWVTGVKPDVETQATVLPVKQNDNNKTSDLLKSPAGADKSSVSMRKLKKGSDKLSSGLTVHKDDLQPVSDDDSDCKPNCEIASDLSVVKSVNSGRNIIPFSSEVSLFSNHFPCRQLFIHGQRFFSAEQYYVWTKAKFCKDFRAAATVLCLKDPKAIAEVGNHLKNVDATRWMTYSWKVRMKASMAKNSQEETGREQNTWFSPQLFKTVTIPHHMFRQSRPHNVKAGLALSSVLSNVIVVTFYYANGTEVAIPTYDDYRQDIENHVMLGDFEADG</sequence>
<feature type="region of interest" description="Disordered" evidence="1">
    <location>
        <begin position="68"/>
        <end position="102"/>
    </location>
</feature>
<reference evidence="3" key="2">
    <citation type="submission" date="2017-02" db="UniProtKB">
        <authorList>
            <consortium name="WormBaseParasite"/>
        </authorList>
    </citation>
    <scope>IDENTIFICATION</scope>
</reference>
<dbReference type="InterPro" id="IPR037238">
    <property type="entry name" value="YbiA-like_sf"/>
</dbReference>